<dbReference type="InterPro" id="IPR036390">
    <property type="entry name" value="WH_DNA-bd_sf"/>
</dbReference>
<dbReference type="CDD" id="cd08422">
    <property type="entry name" value="PBP2_CrgA_like"/>
    <property type="match status" value="1"/>
</dbReference>
<dbReference type="EMBL" id="JBHUIJ010000002">
    <property type="protein sequence ID" value="MFD2236421.1"/>
    <property type="molecule type" value="Genomic_DNA"/>
</dbReference>
<gene>
    <name evidence="6" type="ORF">ACFSKQ_02945</name>
</gene>
<proteinExistence type="inferred from homology"/>
<evidence type="ECO:0000256" key="3">
    <source>
        <dbReference type="ARBA" id="ARBA00023125"/>
    </source>
</evidence>
<dbReference type="Pfam" id="PF00126">
    <property type="entry name" value="HTH_1"/>
    <property type="match status" value="1"/>
</dbReference>
<dbReference type="InterPro" id="IPR005119">
    <property type="entry name" value="LysR_subst-bd"/>
</dbReference>
<evidence type="ECO:0000256" key="1">
    <source>
        <dbReference type="ARBA" id="ARBA00009437"/>
    </source>
</evidence>
<dbReference type="InterPro" id="IPR036388">
    <property type="entry name" value="WH-like_DNA-bd_sf"/>
</dbReference>
<protein>
    <submittedName>
        <fullName evidence="6">LysR family transcriptional regulator</fullName>
    </submittedName>
</protein>
<dbReference type="PANTHER" id="PTHR30537">
    <property type="entry name" value="HTH-TYPE TRANSCRIPTIONAL REGULATOR"/>
    <property type="match status" value="1"/>
</dbReference>
<keyword evidence="3" id="KW-0238">DNA-binding</keyword>
<dbReference type="Gene3D" id="1.10.10.10">
    <property type="entry name" value="Winged helix-like DNA-binding domain superfamily/Winged helix DNA-binding domain"/>
    <property type="match status" value="1"/>
</dbReference>
<keyword evidence="4" id="KW-0804">Transcription</keyword>
<dbReference type="Pfam" id="PF03466">
    <property type="entry name" value="LysR_substrate"/>
    <property type="match status" value="1"/>
</dbReference>
<sequence>MDTLTRMRAFIAVVENEGFSAAARKTGRSKALLSKYVRELEDELGVLLINRTTRQVALTAAGEVYFSRAATILSDLESLNEEAREATGETKGTIRVSAARTFGDAECGHSLVEFALAHPDITLDIHLDDNFVNLVEEGYDVAIRMTRLPDSSLIARRLGSLGMVICASPDFIARHGRPTHPRELSSLPAVVDSNARSLNNWTFTDPATGEPIPVNVTGRFCANSPITVRAATRAGLGVSLAPEFVVKGDLESGRLVRILEDFTPQGAGIYAVFPHRRHLPARTRLFVDFLASWFRKNEPSREAKDELTPA</sequence>
<dbReference type="InterPro" id="IPR058163">
    <property type="entry name" value="LysR-type_TF_proteobact-type"/>
</dbReference>
<evidence type="ECO:0000256" key="2">
    <source>
        <dbReference type="ARBA" id="ARBA00023015"/>
    </source>
</evidence>
<dbReference type="Proteomes" id="UP001597371">
    <property type="component" value="Unassembled WGS sequence"/>
</dbReference>
<organism evidence="6 7">
    <name type="scientific">Aureimonas populi</name>
    <dbReference type="NCBI Taxonomy" id="1701758"/>
    <lineage>
        <taxon>Bacteria</taxon>
        <taxon>Pseudomonadati</taxon>
        <taxon>Pseudomonadota</taxon>
        <taxon>Alphaproteobacteria</taxon>
        <taxon>Hyphomicrobiales</taxon>
        <taxon>Aurantimonadaceae</taxon>
        <taxon>Aureimonas</taxon>
    </lineage>
</organism>
<evidence type="ECO:0000259" key="5">
    <source>
        <dbReference type="PROSITE" id="PS50931"/>
    </source>
</evidence>
<keyword evidence="7" id="KW-1185">Reference proteome</keyword>
<evidence type="ECO:0000313" key="6">
    <source>
        <dbReference type="EMBL" id="MFD2236421.1"/>
    </source>
</evidence>
<name>A0ABW5CJP7_9HYPH</name>
<feature type="domain" description="HTH lysR-type" evidence="5">
    <location>
        <begin position="1"/>
        <end position="59"/>
    </location>
</feature>
<comment type="similarity">
    <text evidence="1">Belongs to the LysR transcriptional regulatory family.</text>
</comment>
<dbReference type="SUPFAM" id="SSF53850">
    <property type="entry name" value="Periplasmic binding protein-like II"/>
    <property type="match status" value="1"/>
</dbReference>
<dbReference type="RefSeq" id="WP_209735642.1">
    <property type="nucleotide sequence ID" value="NZ_CP072611.1"/>
</dbReference>
<keyword evidence="2" id="KW-0805">Transcription regulation</keyword>
<dbReference type="Gene3D" id="3.40.190.290">
    <property type="match status" value="1"/>
</dbReference>
<dbReference type="SUPFAM" id="SSF46785">
    <property type="entry name" value="Winged helix' DNA-binding domain"/>
    <property type="match status" value="1"/>
</dbReference>
<comment type="caution">
    <text evidence="6">The sequence shown here is derived from an EMBL/GenBank/DDBJ whole genome shotgun (WGS) entry which is preliminary data.</text>
</comment>
<dbReference type="PANTHER" id="PTHR30537:SF5">
    <property type="entry name" value="HTH-TYPE TRANSCRIPTIONAL ACTIVATOR TTDR-RELATED"/>
    <property type="match status" value="1"/>
</dbReference>
<dbReference type="PROSITE" id="PS50931">
    <property type="entry name" value="HTH_LYSR"/>
    <property type="match status" value="1"/>
</dbReference>
<reference evidence="7" key="1">
    <citation type="journal article" date="2019" name="Int. J. Syst. Evol. Microbiol.">
        <title>The Global Catalogue of Microorganisms (GCM) 10K type strain sequencing project: providing services to taxonomists for standard genome sequencing and annotation.</title>
        <authorList>
            <consortium name="The Broad Institute Genomics Platform"/>
            <consortium name="The Broad Institute Genome Sequencing Center for Infectious Disease"/>
            <person name="Wu L."/>
            <person name="Ma J."/>
        </authorList>
    </citation>
    <scope>NUCLEOTIDE SEQUENCE [LARGE SCALE GENOMIC DNA]</scope>
    <source>
        <strain evidence="7">ZS-35-S2</strain>
    </source>
</reference>
<evidence type="ECO:0000313" key="7">
    <source>
        <dbReference type="Proteomes" id="UP001597371"/>
    </source>
</evidence>
<evidence type="ECO:0000256" key="4">
    <source>
        <dbReference type="ARBA" id="ARBA00023163"/>
    </source>
</evidence>
<accession>A0ABW5CJP7</accession>
<dbReference type="InterPro" id="IPR000847">
    <property type="entry name" value="LysR_HTH_N"/>
</dbReference>